<keyword evidence="1" id="KW-0732">Signal</keyword>
<accession>A0A8H6M2M4</accession>
<gene>
    <name evidence="2" type="ORF">DFP72DRAFT_905214</name>
</gene>
<name>A0A8H6M2M4_9AGAR</name>
<dbReference type="Proteomes" id="UP000521943">
    <property type="component" value="Unassembled WGS sequence"/>
</dbReference>
<organism evidence="2 3">
    <name type="scientific">Ephemerocybe angulata</name>
    <dbReference type="NCBI Taxonomy" id="980116"/>
    <lineage>
        <taxon>Eukaryota</taxon>
        <taxon>Fungi</taxon>
        <taxon>Dikarya</taxon>
        <taxon>Basidiomycota</taxon>
        <taxon>Agaricomycotina</taxon>
        <taxon>Agaricomycetes</taxon>
        <taxon>Agaricomycetidae</taxon>
        <taxon>Agaricales</taxon>
        <taxon>Agaricineae</taxon>
        <taxon>Psathyrellaceae</taxon>
        <taxon>Ephemerocybe</taxon>
    </lineage>
</organism>
<sequence length="615" mass="68509">MMSLMLILITAIYPRTATMRNRNPFGGFSRKLVVAFDVGTTFSGISYSVLDPGHPPKIQGVTRFPAQEQVAGSSKIPTLLYYDTEGTVRAIGAEALSEGIYEQAEDEGWFKVEWFKLHLRPLNDSSGSPITTQLPPLPPGKTVVQVYSDFMAYLLQCVKSYMEQTHPNGVDLWATLSPQAEVVLSHPNGWEGSQQTQMRQAAVIAGLVPDTPAGNERLHFVTEGEASLHYSLENGLPADSLKQGDGVVIVDAGGGTVDVSAYAKSPGTVGDAKVFEEIAPPQCHFHGSVFVSLHARVFISNLLSESEFLDDLDTIVKSFDKTTKLRFRNAGEPQFVKFGSTRDNEPETNIRYGQLKLPGDDVATFFEPSITCIVNAVKEQRRLAHKPFSHVVLVGGFASSDWLYEKVKERLSPEGFNVIRPENHLNKAVADGAMSFYIDHCVRTRVSKFTYGQFSNTKFDPHNAEHQKRFANTYISLSGQRNVKNNFSIILPRNTQVSETKEFAKDFHISKKSIGKLTTANVSVWAYRGEIVTPQWKDVDEDNYTKLCSIEVDLKHLASIADQFKRNGPDGPFYRLHYKLILLFGLSELKAVFSWKENGVEKRSPAKIVYDPDPK</sequence>
<dbReference type="Gene3D" id="3.30.420.40">
    <property type="match status" value="1"/>
</dbReference>
<dbReference type="OrthoDB" id="2963168at2759"/>
<protein>
    <submittedName>
        <fullName evidence="2">Uncharacterized protein</fullName>
    </submittedName>
</protein>
<dbReference type="CDD" id="cd10170">
    <property type="entry name" value="ASKHA_NBD_HSP70"/>
    <property type="match status" value="1"/>
</dbReference>
<reference evidence="2 3" key="1">
    <citation type="submission" date="2020-07" db="EMBL/GenBank/DDBJ databases">
        <title>Comparative genomics of pyrophilous fungi reveals a link between fire events and developmental genes.</title>
        <authorList>
            <consortium name="DOE Joint Genome Institute"/>
            <person name="Steindorff A.S."/>
            <person name="Carver A."/>
            <person name="Calhoun S."/>
            <person name="Stillman K."/>
            <person name="Liu H."/>
            <person name="Lipzen A."/>
            <person name="Pangilinan J."/>
            <person name="Labutti K."/>
            <person name="Bruns T.D."/>
            <person name="Grigoriev I.V."/>
        </authorList>
    </citation>
    <scope>NUCLEOTIDE SEQUENCE [LARGE SCALE GENOMIC DNA]</scope>
    <source>
        <strain evidence="2 3">CBS 144469</strain>
    </source>
</reference>
<proteinExistence type="predicted"/>
<evidence type="ECO:0000313" key="2">
    <source>
        <dbReference type="EMBL" id="KAF6752195.1"/>
    </source>
</evidence>
<feature type="signal peptide" evidence="1">
    <location>
        <begin position="1"/>
        <end position="19"/>
    </location>
</feature>
<dbReference type="AlphaFoldDB" id="A0A8H6M2M4"/>
<dbReference type="InterPro" id="IPR043129">
    <property type="entry name" value="ATPase_NBD"/>
</dbReference>
<dbReference type="PANTHER" id="PTHR14187:SF5">
    <property type="entry name" value="HEAT SHOCK 70 KDA PROTEIN 12A"/>
    <property type="match status" value="1"/>
</dbReference>
<evidence type="ECO:0000256" key="1">
    <source>
        <dbReference type="SAM" id="SignalP"/>
    </source>
</evidence>
<feature type="chain" id="PRO_5034637252" evidence="1">
    <location>
        <begin position="20"/>
        <end position="615"/>
    </location>
</feature>
<dbReference type="PANTHER" id="PTHR14187">
    <property type="entry name" value="ALPHA KINASE/ELONGATION FACTOR 2 KINASE"/>
    <property type="match status" value="1"/>
</dbReference>
<evidence type="ECO:0000313" key="3">
    <source>
        <dbReference type="Proteomes" id="UP000521943"/>
    </source>
</evidence>
<keyword evidence="3" id="KW-1185">Reference proteome</keyword>
<comment type="caution">
    <text evidence="2">The sequence shown here is derived from an EMBL/GenBank/DDBJ whole genome shotgun (WGS) entry which is preliminary data.</text>
</comment>
<dbReference type="SUPFAM" id="SSF53067">
    <property type="entry name" value="Actin-like ATPase domain"/>
    <property type="match status" value="2"/>
</dbReference>
<dbReference type="EMBL" id="JACGCI010000045">
    <property type="protein sequence ID" value="KAF6752195.1"/>
    <property type="molecule type" value="Genomic_DNA"/>
</dbReference>